<feature type="signal peptide" evidence="8">
    <location>
        <begin position="1"/>
        <end position="29"/>
    </location>
</feature>
<keyword evidence="1 8" id="KW-0732">Signal</keyword>
<evidence type="ECO:0000256" key="1">
    <source>
        <dbReference type="ARBA" id="ARBA00022729"/>
    </source>
</evidence>
<dbReference type="PANTHER" id="PTHR43739:SF2">
    <property type="entry name" value="OLIGOXYLOGLUCAN-REDUCING END-SPECIFIC XYLOGLUCANASE-RELATED"/>
    <property type="match status" value="1"/>
</dbReference>
<dbReference type="GO" id="GO:0010411">
    <property type="term" value="P:xyloglucan metabolic process"/>
    <property type="evidence" value="ECO:0007669"/>
    <property type="project" value="TreeGrafter"/>
</dbReference>
<evidence type="ECO:0000256" key="8">
    <source>
        <dbReference type="SAM" id="SignalP"/>
    </source>
</evidence>
<dbReference type="GO" id="GO:0000272">
    <property type="term" value="P:polysaccharide catabolic process"/>
    <property type="evidence" value="ECO:0007669"/>
    <property type="project" value="UniProtKB-KW"/>
</dbReference>
<evidence type="ECO:0000313" key="10">
    <source>
        <dbReference type="Proteomes" id="UP000071778"/>
    </source>
</evidence>
<evidence type="ECO:0000256" key="2">
    <source>
        <dbReference type="ARBA" id="ARBA00022801"/>
    </source>
</evidence>
<gene>
    <name evidence="9" type="ORF">CAter282_2329</name>
</gene>
<protein>
    <submittedName>
        <fullName evidence="9">BNR/Asp-box repeat family protein</fullName>
    </submittedName>
</protein>
<keyword evidence="2" id="KW-0378">Hydrolase</keyword>
<dbReference type="Gene3D" id="2.130.10.10">
    <property type="entry name" value="YVTN repeat-like/Quinoprotein amine dehydrogenase"/>
    <property type="match status" value="2"/>
</dbReference>
<feature type="compositionally biased region" description="Gly residues" evidence="7">
    <location>
        <begin position="71"/>
        <end position="80"/>
    </location>
</feature>
<comment type="similarity">
    <text evidence="6">Belongs to the glycosyl hydrolase 74 family.</text>
</comment>
<dbReference type="CDD" id="cd15482">
    <property type="entry name" value="Sialidase_non-viral"/>
    <property type="match status" value="1"/>
</dbReference>
<feature type="region of interest" description="Disordered" evidence="7">
    <location>
        <begin position="27"/>
        <end position="97"/>
    </location>
</feature>
<dbReference type="InterPro" id="IPR052025">
    <property type="entry name" value="Xyloglucanase_GH74"/>
</dbReference>
<feature type="compositionally biased region" description="Low complexity" evidence="7">
    <location>
        <begin position="28"/>
        <end position="70"/>
    </location>
</feature>
<dbReference type="PROSITE" id="PS51257">
    <property type="entry name" value="PROKAR_LIPOPROTEIN"/>
    <property type="match status" value="1"/>
</dbReference>
<proteinExistence type="inferred from homology"/>
<name>A0A127QJ60_9BURK</name>
<evidence type="ECO:0000256" key="6">
    <source>
        <dbReference type="ARBA" id="ARBA00037986"/>
    </source>
</evidence>
<dbReference type="GO" id="GO:0016798">
    <property type="term" value="F:hydrolase activity, acting on glycosyl bonds"/>
    <property type="evidence" value="ECO:0007669"/>
    <property type="project" value="UniProtKB-KW"/>
</dbReference>
<keyword evidence="10" id="KW-1185">Reference proteome</keyword>
<dbReference type="PANTHER" id="PTHR43739">
    <property type="entry name" value="XYLOGLUCANASE (EUROFUNG)"/>
    <property type="match status" value="1"/>
</dbReference>
<evidence type="ECO:0000256" key="7">
    <source>
        <dbReference type="SAM" id="MobiDB-lite"/>
    </source>
</evidence>
<dbReference type="AlphaFoldDB" id="A0A127QJ60"/>
<sequence>MTSTLRKHLFITISACAILSACGGGSSDAGTGSSSTGVNSTSNGTGSSSTGTVSIPTATGSTPTNGSGNTSPGGAGGSPGSPGSPSTPGSVAPPTGWANVKMGGGGYVPGVIYHPTVANLRYARTDVAGVYRWDNGISAWTALTDGFGRLDGSNEGAESMALDPTNANKVYMTTSMSVTNGNGRFYYSSNQGNTWNYVGLPFPVGSNNQGRAIGERLMVDPNLPSTLFYASRTAGLWKSTNYGINWSQVTSLSPYVMTANDITSSNGGSPVGVEFVVFDTTVPTTGFTPTGNPTQTIYVGIAPDYKGLSGLSSYLYKSTDGGATWAAVATPSAVTSAIGSNQVHIPHLARAADGMLYVPFTTGSGPGSAAPSFLYKFDGKNWTQLISSGSGYYGGIGGLSVYGTGSATKIAFGVSGTWGDAGWVQIVMRSADGGQTWAEIGRSGDSNGSHNYHDASGTYGAASPSYWGWIDDLKIDPFNPNHVSYVTGGGVWSTSEAFSTLTPHWTVDVNGIEEMVNLDMMAPPPGASYILASGHGDTGIFVHTFLTAAPTRSPNVGASPLWSGGNGTGIDMAWNNPAYIAAVGTFATSKGAYSTDSGITWRNFPTLPPSASASGDESKVVVTADGSNVIWAITGQVPYYTTNNGNSWTATNLPPPAVAYHIAADRKNPLKVYAYEHGGNWWYPANSGKFYYSKDGGHTFTASSQTWNPNGNGMTDLAVNPFTEGDVWLADANNLWHSVDSGVTWKKLTAMATVGAEFTNVHGAIKVALGVPAAGSSYSSTVYLVGTINGKDAVYRSDDQGITWIRIDDDNHRYGGVARIVADTSVYGRVFLAGRGIDYNY</sequence>
<reference evidence="9 10" key="1">
    <citation type="submission" date="2015-11" db="EMBL/GenBank/DDBJ databases">
        <title>Exploring the genomic traits of fungus-feeding bacterial genus Collimonas.</title>
        <authorList>
            <person name="Song C."/>
            <person name="Schmidt R."/>
            <person name="de Jager V."/>
            <person name="Krzyzanowska D."/>
            <person name="Jongedijk E."/>
            <person name="Cankar K."/>
            <person name="Beekwilder J."/>
            <person name="van Veen A."/>
            <person name="de Boer W."/>
            <person name="van Veen J.A."/>
            <person name="Garbeva P."/>
        </authorList>
    </citation>
    <scope>NUCLEOTIDE SEQUENCE [LARGE SCALE GENOMIC DNA]</scope>
    <source>
        <strain evidence="9 10">Ter282</strain>
    </source>
</reference>
<evidence type="ECO:0000256" key="4">
    <source>
        <dbReference type="ARBA" id="ARBA00023295"/>
    </source>
</evidence>
<feature type="compositionally biased region" description="Low complexity" evidence="7">
    <location>
        <begin position="81"/>
        <end position="96"/>
    </location>
</feature>
<dbReference type="SUPFAM" id="SSF110296">
    <property type="entry name" value="Oligoxyloglucan reducing end-specific cellobiohydrolase"/>
    <property type="match status" value="2"/>
</dbReference>
<dbReference type="PATRIC" id="fig|279058.18.peg.2298"/>
<dbReference type="EMBL" id="CP013235">
    <property type="protein sequence ID" value="AMP10077.1"/>
    <property type="molecule type" value="Genomic_DNA"/>
</dbReference>
<evidence type="ECO:0000313" key="9">
    <source>
        <dbReference type="EMBL" id="AMP10077.1"/>
    </source>
</evidence>
<evidence type="ECO:0000256" key="5">
    <source>
        <dbReference type="ARBA" id="ARBA00023326"/>
    </source>
</evidence>
<dbReference type="InterPro" id="IPR015943">
    <property type="entry name" value="WD40/YVTN_repeat-like_dom_sf"/>
</dbReference>
<accession>A0A127QJ60</accession>
<dbReference type="Proteomes" id="UP000071778">
    <property type="component" value="Chromosome"/>
</dbReference>
<organism evidence="9 10">
    <name type="scientific">Collimonas arenae</name>
    <dbReference type="NCBI Taxonomy" id="279058"/>
    <lineage>
        <taxon>Bacteria</taxon>
        <taxon>Pseudomonadati</taxon>
        <taxon>Pseudomonadota</taxon>
        <taxon>Betaproteobacteria</taxon>
        <taxon>Burkholderiales</taxon>
        <taxon>Oxalobacteraceae</taxon>
        <taxon>Collimonas</taxon>
    </lineage>
</organism>
<feature type="chain" id="PRO_5007277971" evidence="8">
    <location>
        <begin position="30"/>
        <end position="841"/>
    </location>
</feature>
<evidence type="ECO:0000256" key="3">
    <source>
        <dbReference type="ARBA" id="ARBA00023277"/>
    </source>
</evidence>
<keyword evidence="3" id="KW-0119">Carbohydrate metabolism</keyword>
<keyword evidence="4" id="KW-0326">Glycosidase</keyword>
<keyword evidence="5" id="KW-0624">Polysaccharide degradation</keyword>